<reference evidence="3 4" key="1">
    <citation type="journal article" date="2012" name="Genome Biol.">
        <title>Genome and low-iron response of an oceanic diatom adapted to chronic iron limitation.</title>
        <authorList>
            <person name="Lommer M."/>
            <person name="Specht M."/>
            <person name="Roy A.S."/>
            <person name="Kraemer L."/>
            <person name="Andreson R."/>
            <person name="Gutowska M.A."/>
            <person name="Wolf J."/>
            <person name="Bergner S.V."/>
            <person name="Schilhabel M.B."/>
            <person name="Klostermeier U.C."/>
            <person name="Beiko R.G."/>
            <person name="Rosenstiel P."/>
            <person name="Hippler M."/>
            <person name="Laroche J."/>
        </authorList>
    </citation>
    <scope>NUCLEOTIDE SEQUENCE [LARGE SCALE GENOMIC DNA]</scope>
    <source>
        <strain evidence="3 4">CCMP1005</strain>
    </source>
</reference>
<feature type="compositionally biased region" description="Polar residues" evidence="1">
    <location>
        <begin position="463"/>
        <end position="475"/>
    </location>
</feature>
<accession>K0TQL4</accession>
<comment type="caution">
    <text evidence="3">The sequence shown here is derived from an EMBL/GenBank/DDBJ whole genome shotgun (WGS) entry which is preliminary data.</text>
</comment>
<keyword evidence="2" id="KW-0472">Membrane</keyword>
<feature type="compositionally biased region" description="Basic residues" evidence="1">
    <location>
        <begin position="478"/>
        <end position="488"/>
    </location>
</feature>
<evidence type="ECO:0000313" key="3">
    <source>
        <dbReference type="EMBL" id="EJK76252.1"/>
    </source>
</evidence>
<evidence type="ECO:0000313" key="4">
    <source>
        <dbReference type="Proteomes" id="UP000266841"/>
    </source>
</evidence>
<feature type="compositionally biased region" description="Polar residues" evidence="1">
    <location>
        <begin position="135"/>
        <end position="148"/>
    </location>
</feature>
<dbReference type="OrthoDB" id="434363at2759"/>
<keyword evidence="2" id="KW-0812">Transmembrane</keyword>
<feature type="region of interest" description="Disordered" evidence="1">
    <location>
        <begin position="463"/>
        <end position="488"/>
    </location>
</feature>
<feature type="region of interest" description="Disordered" evidence="1">
    <location>
        <begin position="297"/>
        <end position="317"/>
    </location>
</feature>
<sequence>MNKTMAPLCDANCSSTTSLHRTAVGNIESRVDVWTTSSRQRHRLICKSELEREANRQSPTAAALIGDVLGVFWGAVIGPPGEATEELDSPYHSCAGRAGGNLLSSPLPPWATLVPKRKQYQPYPHEPVTYGAKSKYSTPRQKTTPQSYQRRREERKHLSKKSQAHRSVPILVYARAVDSTMLTALSAIATEQANPTKATMRKCKQFLDCAASHTGTSKNTATLNLFPYQHMLFKIDHDHGLCLQGKIPCLCLCLHLGPHLGLHQSLFLYRHLRRAASPELSCVHSRLSLNKIELTSSSSPASSATAPTTTSSARSVNSPYRLPSAGTTWTCKAAQREQLVCADVHQVVFDETLRQDSWVHLYGKHYQVQRSENLVNLADLLLVLEVYPRVKIWYFCLGVCQFANQFGLAIVQHLAAFLNERQKPAAARETAILRAKVIMQRTSSLLLIALLCTLASGFSCRTTASAPTRPASSFANKKAPKTRQRSRRPYGVNRQLACNTLDVIRGGSTELQSATSEDEDIIGGQDLDLSIGNVVSSLWGAVGVSYILLKAIKRVVPIALEPFGKGEGVIPLTRSQLIAYVATCFGFAYMEGYKGFQRKFSPLVVSRSFTLQPGKSPIHHLLLAPFYSMALFHATKKRMIVSWSVTIGVAAIVALVKRSPYPWRNIVDAGVVVGLSWGTISILGGYAISLLTGIAPIGVDPALPEGESDSA</sequence>
<gene>
    <name evidence="3" type="ORF">THAOC_01998</name>
</gene>
<proteinExistence type="predicted"/>
<keyword evidence="4" id="KW-1185">Reference proteome</keyword>
<evidence type="ECO:0000256" key="2">
    <source>
        <dbReference type="SAM" id="Phobius"/>
    </source>
</evidence>
<keyword evidence="2" id="KW-1133">Transmembrane helix</keyword>
<feature type="transmembrane region" description="Helical" evidence="2">
    <location>
        <begin position="640"/>
        <end position="657"/>
    </location>
</feature>
<feature type="region of interest" description="Disordered" evidence="1">
    <location>
        <begin position="121"/>
        <end position="163"/>
    </location>
</feature>
<name>K0TQL4_THAOC</name>
<organism evidence="3 4">
    <name type="scientific">Thalassiosira oceanica</name>
    <name type="common">Marine diatom</name>
    <dbReference type="NCBI Taxonomy" id="159749"/>
    <lineage>
        <taxon>Eukaryota</taxon>
        <taxon>Sar</taxon>
        <taxon>Stramenopiles</taxon>
        <taxon>Ochrophyta</taxon>
        <taxon>Bacillariophyta</taxon>
        <taxon>Coscinodiscophyceae</taxon>
        <taxon>Thalassiosirophycidae</taxon>
        <taxon>Thalassiosirales</taxon>
        <taxon>Thalassiosiraceae</taxon>
        <taxon>Thalassiosira</taxon>
    </lineage>
</organism>
<dbReference type="EMBL" id="AGNL01002407">
    <property type="protein sequence ID" value="EJK76252.1"/>
    <property type="molecule type" value="Genomic_DNA"/>
</dbReference>
<feature type="compositionally biased region" description="Low complexity" evidence="1">
    <location>
        <begin position="297"/>
        <end position="313"/>
    </location>
</feature>
<protein>
    <submittedName>
        <fullName evidence="3">Uncharacterized protein</fullName>
    </submittedName>
</protein>
<feature type="transmembrane region" description="Helical" evidence="2">
    <location>
        <begin position="669"/>
        <end position="695"/>
    </location>
</feature>
<dbReference type="Proteomes" id="UP000266841">
    <property type="component" value="Unassembled WGS sequence"/>
</dbReference>
<evidence type="ECO:0000256" key="1">
    <source>
        <dbReference type="SAM" id="MobiDB-lite"/>
    </source>
</evidence>
<dbReference type="AlphaFoldDB" id="K0TQL4"/>
<dbReference type="eggNOG" id="ENOG502S1X8">
    <property type="taxonomic scope" value="Eukaryota"/>
</dbReference>